<feature type="compositionally biased region" description="Polar residues" evidence="1">
    <location>
        <begin position="20"/>
        <end position="29"/>
    </location>
</feature>
<sequence length="68" mass="7713">MAKTLGKMRGENAEKVDASSWFNESTTPETDARTGISPETIRNQIPGEIELSSYWIYNVKCTRDDCIR</sequence>
<gene>
    <name evidence="2" type="ORF">ACN38_g12078</name>
</gene>
<accession>A0A0M8NXP8</accession>
<name>A0A0M8NXP8_9EURO</name>
<proteinExistence type="predicted"/>
<evidence type="ECO:0000313" key="2">
    <source>
        <dbReference type="EMBL" id="KOS37134.1"/>
    </source>
</evidence>
<organism evidence="2 3">
    <name type="scientific">Penicillium nordicum</name>
    <dbReference type="NCBI Taxonomy" id="229535"/>
    <lineage>
        <taxon>Eukaryota</taxon>
        <taxon>Fungi</taxon>
        <taxon>Dikarya</taxon>
        <taxon>Ascomycota</taxon>
        <taxon>Pezizomycotina</taxon>
        <taxon>Eurotiomycetes</taxon>
        <taxon>Eurotiomycetidae</taxon>
        <taxon>Eurotiales</taxon>
        <taxon>Aspergillaceae</taxon>
        <taxon>Penicillium</taxon>
    </lineage>
</organism>
<feature type="region of interest" description="Disordered" evidence="1">
    <location>
        <begin position="1"/>
        <end position="39"/>
    </location>
</feature>
<evidence type="ECO:0000313" key="3">
    <source>
        <dbReference type="Proteomes" id="UP000037696"/>
    </source>
</evidence>
<reference evidence="2 3" key="1">
    <citation type="submission" date="2015-08" db="EMBL/GenBank/DDBJ databases">
        <title>Genome sequencing of Penicillium nordicum.</title>
        <authorList>
            <person name="Nguyen H.D."/>
            <person name="Seifert K.A."/>
        </authorList>
    </citation>
    <scope>NUCLEOTIDE SEQUENCE [LARGE SCALE GENOMIC DNA]</scope>
    <source>
        <strain evidence="2 3">DAOMC 185683</strain>
    </source>
</reference>
<dbReference type="AlphaFoldDB" id="A0A0M8NXP8"/>
<protein>
    <submittedName>
        <fullName evidence="2">Uncharacterized protein</fullName>
    </submittedName>
</protein>
<dbReference type="EMBL" id="LHQQ01000350">
    <property type="protein sequence ID" value="KOS37134.1"/>
    <property type="molecule type" value="Genomic_DNA"/>
</dbReference>
<dbReference type="Proteomes" id="UP000037696">
    <property type="component" value="Unassembled WGS sequence"/>
</dbReference>
<evidence type="ECO:0000256" key="1">
    <source>
        <dbReference type="SAM" id="MobiDB-lite"/>
    </source>
</evidence>
<keyword evidence="3" id="KW-1185">Reference proteome</keyword>
<feature type="compositionally biased region" description="Basic and acidic residues" evidence="1">
    <location>
        <begin position="8"/>
        <end position="17"/>
    </location>
</feature>
<comment type="caution">
    <text evidence="2">The sequence shown here is derived from an EMBL/GenBank/DDBJ whole genome shotgun (WGS) entry which is preliminary data.</text>
</comment>